<dbReference type="SUPFAM" id="SSF81321">
    <property type="entry name" value="Family A G protein-coupled receptor-like"/>
    <property type="match status" value="1"/>
</dbReference>
<feature type="transmembrane region" description="Helical" evidence="13">
    <location>
        <begin position="264"/>
        <end position="285"/>
    </location>
</feature>
<dbReference type="GO" id="GO:0007218">
    <property type="term" value="P:neuropeptide signaling pathway"/>
    <property type="evidence" value="ECO:0007669"/>
    <property type="project" value="TreeGrafter"/>
</dbReference>
<organism evidence="15 16">
    <name type="scientific">Pelusios castaneus</name>
    <name type="common">West African mud turtle</name>
    <dbReference type="NCBI Taxonomy" id="367368"/>
    <lineage>
        <taxon>Eukaryota</taxon>
        <taxon>Metazoa</taxon>
        <taxon>Chordata</taxon>
        <taxon>Craniata</taxon>
        <taxon>Vertebrata</taxon>
        <taxon>Euteleostomi</taxon>
        <taxon>Archelosauria</taxon>
        <taxon>Testudinata</taxon>
        <taxon>Testudines</taxon>
        <taxon>Pleurodira</taxon>
        <taxon>Pelomedusidae</taxon>
        <taxon>Pelusios</taxon>
    </lineage>
</organism>
<dbReference type="PROSITE" id="PS50262">
    <property type="entry name" value="G_PROTEIN_RECEP_F1_2"/>
    <property type="match status" value="1"/>
</dbReference>
<feature type="transmembrane region" description="Helical" evidence="13">
    <location>
        <begin position="55"/>
        <end position="78"/>
    </location>
</feature>
<reference evidence="15" key="1">
    <citation type="submission" date="2025-08" db="UniProtKB">
        <authorList>
            <consortium name="Ensembl"/>
        </authorList>
    </citation>
    <scope>IDENTIFICATION</scope>
</reference>
<evidence type="ECO:0000259" key="14">
    <source>
        <dbReference type="PROSITE" id="PS50262"/>
    </source>
</evidence>
<comment type="subcellular location">
    <subcellularLocation>
        <location evidence="1">Cell membrane</location>
        <topology evidence="1">Multi-pass membrane protein</topology>
    </subcellularLocation>
</comment>
<keyword evidence="5 13" id="KW-1133">Transmembrane helix</keyword>
<feature type="transmembrane region" description="Helical" evidence="13">
    <location>
        <begin position="305"/>
        <end position="328"/>
    </location>
</feature>
<evidence type="ECO:0000256" key="5">
    <source>
        <dbReference type="ARBA" id="ARBA00022989"/>
    </source>
</evidence>
<keyword evidence="9 12" id="KW-0807">Transducer</keyword>
<evidence type="ECO:0000256" key="8">
    <source>
        <dbReference type="ARBA" id="ARBA00023170"/>
    </source>
</evidence>
<dbReference type="PROSITE" id="PS00237">
    <property type="entry name" value="G_PROTEIN_RECEP_F1_1"/>
    <property type="match status" value="1"/>
</dbReference>
<dbReference type="PRINTS" id="PR00237">
    <property type="entry name" value="GPCRRHODOPSN"/>
</dbReference>
<keyword evidence="16" id="KW-1185">Reference proteome</keyword>
<evidence type="ECO:0000256" key="9">
    <source>
        <dbReference type="ARBA" id="ARBA00023224"/>
    </source>
</evidence>
<evidence type="ECO:0000256" key="12">
    <source>
        <dbReference type="RuleBase" id="RU000688"/>
    </source>
</evidence>
<dbReference type="GO" id="GO:0097746">
    <property type="term" value="P:blood vessel diameter maintenance"/>
    <property type="evidence" value="ECO:0007669"/>
    <property type="project" value="InterPro"/>
</dbReference>
<evidence type="ECO:0000256" key="13">
    <source>
        <dbReference type="SAM" id="Phobius"/>
    </source>
</evidence>
<feature type="transmembrane region" description="Helical" evidence="13">
    <location>
        <begin position="214"/>
        <end position="238"/>
    </location>
</feature>
<dbReference type="InterPro" id="IPR017452">
    <property type="entry name" value="GPCR_Rhodpsn_7TM"/>
</dbReference>
<evidence type="ECO:0000256" key="2">
    <source>
        <dbReference type="ARBA" id="ARBA00014302"/>
    </source>
</evidence>
<feature type="domain" description="G-protein coupled receptors family 1 profile" evidence="14">
    <location>
        <begin position="70"/>
        <end position="325"/>
    </location>
</feature>
<dbReference type="PANTHER" id="PTHR24230">
    <property type="entry name" value="G-PROTEIN COUPLED RECEPTOR"/>
    <property type="match status" value="1"/>
</dbReference>
<keyword evidence="6 12" id="KW-0297">G-protein coupled receptor</keyword>
<dbReference type="PRINTS" id="PR00647">
    <property type="entry name" value="UROTENSIN2R"/>
</dbReference>
<dbReference type="Ensembl" id="ENSPCET00000017900.1">
    <property type="protein sequence ID" value="ENSPCEP00000017295.1"/>
    <property type="gene ID" value="ENSPCEG00000013583.1"/>
</dbReference>
<keyword evidence="7 13" id="KW-0472">Membrane</keyword>
<evidence type="ECO:0000256" key="1">
    <source>
        <dbReference type="ARBA" id="ARBA00004651"/>
    </source>
</evidence>
<dbReference type="Proteomes" id="UP000694393">
    <property type="component" value="Unplaced"/>
</dbReference>
<comment type="similarity">
    <text evidence="12">Belongs to the G-protein coupled receptor 1 family.</text>
</comment>
<dbReference type="InterPro" id="IPR000276">
    <property type="entry name" value="GPCR_Rhodpsn"/>
</dbReference>
<dbReference type="PANTHER" id="PTHR24230:SF123">
    <property type="entry name" value="G-PROTEIN COUPLED RECEPTORS FAMILY 1 PROFILE DOMAIN-CONTAINING PROTEIN"/>
    <property type="match status" value="1"/>
</dbReference>
<evidence type="ECO:0000256" key="3">
    <source>
        <dbReference type="ARBA" id="ARBA00022475"/>
    </source>
</evidence>
<sequence>GVSQGLFPSLLPLLAVPTLSLQESHTARGNASLAGSAIISHDGGSLEEDSPVTGLLGAILTIMCLLGTGGNVYTLVVASKGMSSRSAGSLCVYVVNLALADLLYLSTIPFVLCTYFAQDWLFGDVGCRLLLSLDLLTMHASIFMLMAMSLERYWAVTRPLRARRARNSCRKFTSLALWLLSLLLTVPMMVMMQLRDSGSHNKRICFPTWTPEAFRIYLTVLFTTSILAPGLILGFLYFRLAQAYWSSVVAMQLRVTGRALKPKLFPRIFSIITAYWACFVPFWAWQLTKLYWTEGLGLSPTAQAYLNFGVTCLTYSNSCINPFLYTLLTRNYREYLAHSGERQAGERSKKLPYAALTLAPQQSGGIKIGRPAQLCPDKPQVHHKIHQKGQK</sequence>
<reference evidence="15" key="2">
    <citation type="submission" date="2025-09" db="UniProtKB">
        <authorList>
            <consortium name="Ensembl"/>
        </authorList>
    </citation>
    <scope>IDENTIFICATION</scope>
</reference>
<dbReference type="InterPro" id="IPR000670">
    <property type="entry name" value="Urot_II_rcpt"/>
</dbReference>
<feature type="transmembrane region" description="Helical" evidence="13">
    <location>
        <begin position="175"/>
        <end position="194"/>
    </location>
</feature>
<dbReference type="GO" id="GO:0005886">
    <property type="term" value="C:plasma membrane"/>
    <property type="evidence" value="ECO:0007669"/>
    <property type="project" value="UniProtKB-SubCell"/>
</dbReference>
<evidence type="ECO:0000256" key="7">
    <source>
        <dbReference type="ARBA" id="ARBA00023136"/>
    </source>
</evidence>
<evidence type="ECO:0000313" key="15">
    <source>
        <dbReference type="Ensembl" id="ENSPCEP00000017295.1"/>
    </source>
</evidence>
<dbReference type="GO" id="GO:0008217">
    <property type="term" value="P:regulation of blood pressure"/>
    <property type="evidence" value="ECO:0007669"/>
    <property type="project" value="InterPro"/>
</dbReference>
<proteinExistence type="inferred from homology"/>
<evidence type="ECO:0000256" key="4">
    <source>
        <dbReference type="ARBA" id="ARBA00022692"/>
    </source>
</evidence>
<evidence type="ECO:0000256" key="6">
    <source>
        <dbReference type="ARBA" id="ARBA00023040"/>
    </source>
</evidence>
<dbReference type="Pfam" id="PF00001">
    <property type="entry name" value="7tm_1"/>
    <property type="match status" value="1"/>
</dbReference>
<evidence type="ECO:0000256" key="10">
    <source>
        <dbReference type="ARBA" id="ARBA00025579"/>
    </source>
</evidence>
<name>A0A8C8S8P3_9SAUR</name>
<dbReference type="Gene3D" id="1.20.1070.10">
    <property type="entry name" value="Rhodopsin 7-helix transmembrane proteins"/>
    <property type="match status" value="1"/>
</dbReference>
<accession>A0A8C8S8P3</accession>
<keyword evidence="3" id="KW-1003">Cell membrane</keyword>
<keyword evidence="4 12" id="KW-0812">Transmembrane</keyword>
<protein>
    <recommendedName>
        <fullName evidence="2">Urotensin-2 receptor</fullName>
    </recommendedName>
    <alternativeName>
        <fullName evidence="11">Urotensin II receptor</fullName>
    </alternativeName>
</protein>
<feature type="transmembrane region" description="Helical" evidence="13">
    <location>
        <begin position="90"/>
        <end position="117"/>
    </location>
</feature>
<keyword evidence="8 12" id="KW-0675">Receptor</keyword>
<feature type="transmembrane region" description="Helical" evidence="13">
    <location>
        <begin position="129"/>
        <end position="154"/>
    </location>
</feature>
<evidence type="ECO:0000256" key="11">
    <source>
        <dbReference type="ARBA" id="ARBA00032764"/>
    </source>
</evidence>
<dbReference type="GO" id="GO:0001604">
    <property type="term" value="F:urotensin II receptor activity"/>
    <property type="evidence" value="ECO:0007669"/>
    <property type="project" value="InterPro"/>
</dbReference>
<evidence type="ECO:0000313" key="16">
    <source>
        <dbReference type="Proteomes" id="UP000694393"/>
    </source>
</evidence>
<dbReference type="AlphaFoldDB" id="A0A8C8S8P3"/>
<comment type="function">
    <text evidence="10">High affinity receptor for urotensin-2 and urotensin-2B. The activity of this receptor is mediated by a G-protein that activate a phosphatidylinositol-calcium second messenger system.</text>
</comment>